<protein>
    <submittedName>
        <fullName evidence="2">HD-GYP domain-containing protein</fullName>
    </submittedName>
</protein>
<keyword evidence="3" id="KW-1185">Reference proteome</keyword>
<gene>
    <name evidence="2" type="ORF">EXM22_05855</name>
</gene>
<feature type="domain" description="HD-GYP" evidence="1">
    <location>
        <begin position="117"/>
        <end position="327"/>
    </location>
</feature>
<dbReference type="PANTHER" id="PTHR43155">
    <property type="entry name" value="CYCLIC DI-GMP PHOSPHODIESTERASE PA4108-RELATED"/>
    <property type="match status" value="1"/>
</dbReference>
<dbReference type="KEGG" id="ock:EXM22_05855"/>
<accession>A0A5C1QHD0</accession>
<proteinExistence type="predicted"/>
<dbReference type="CDD" id="cd00077">
    <property type="entry name" value="HDc"/>
    <property type="match status" value="1"/>
</dbReference>
<dbReference type="SUPFAM" id="SSF109604">
    <property type="entry name" value="HD-domain/PDEase-like"/>
    <property type="match status" value="1"/>
</dbReference>
<evidence type="ECO:0000313" key="3">
    <source>
        <dbReference type="Proteomes" id="UP000324209"/>
    </source>
</evidence>
<dbReference type="OrthoDB" id="9781505at2"/>
<dbReference type="InterPro" id="IPR003607">
    <property type="entry name" value="HD/PDEase_dom"/>
</dbReference>
<reference evidence="2 3" key="1">
    <citation type="submission" date="2019-02" db="EMBL/GenBank/DDBJ databases">
        <title>Complete Genome Sequence and Methylome Analysis of free living Spirochaetas.</title>
        <authorList>
            <person name="Fomenkov A."/>
            <person name="Dubinina G."/>
            <person name="Leshcheva N."/>
            <person name="Mikheeva N."/>
            <person name="Grabovich M."/>
            <person name="Vincze T."/>
            <person name="Roberts R.J."/>
        </authorList>
    </citation>
    <scope>NUCLEOTIDE SEQUENCE [LARGE SCALE GENOMIC DNA]</scope>
    <source>
        <strain evidence="2 3">K2</strain>
    </source>
</reference>
<dbReference type="PANTHER" id="PTHR43155:SF2">
    <property type="entry name" value="CYCLIC DI-GMP PHOSPHODIESTERASE PA4108"/>
    <property type="match status" value="1"/>
</dbReference>
<dbReference type="SMART" id="SM00471">
    <property type="entry name" value="HDc"/>
    <property type="match status" value="1"/>
</dbReference>
<dbReference type="InterPro" id="IPR037522">
    <property type="entry name" value="HD_GYP_dom"/>
</dbReference>
<evidence type="ECO:0000259" key="1">
    <source>
        <dbReference type="PROSITE" id="PS51832"/>
    </source>
</evidence>
<evidence type="ECO:0000313" key="2">
    <source>
        <dbReference type="EMBL" id="QEN07535.1"/>
    </source>
</evidence>
<dbReference type="Gene3D" id="1.10.3210.10">
    <property type="entry name" value="Hypothetical protein af1432"/>
    <property type="match status" value="1"/>
</dbReference>
<dbReference type="EMBL" id="CP036150">
    <property type="protein sequence ID" value="QEN07535.1"/>
    <property type="molecule type" value="Genomic_DNA"/>
</dbReference>
<dbReference type="PROSITE" id="PS51832">
    <property type="entry name" value="HD_GYP"/>
    <property type="match status" value="1"/>
</dbReference>
<dbReference type="AlphaFoldDB" id="A0A5C1QHD0"/>
<dbReference type="Pfam" id="PF13487">
    <property type="entry name" value="HD_5"/>
    <property type="match status" value="1"/>
</dbReference>
<sequence length="392" mass="44355">MQWLCLTDKSRLLMNNYKVSDLKPGLSCNKPVYIDEETLFIPAGVPIREKDLSRLDKWGVSEVQSEGMFSESENEDLLNSRQLWGIPSDKELSTFYNKTLDDLDNLFNRINLMEDINVAELDRISDKLIDTVENKKMQTIRMVLTHNSSTKAMAKSALNTAILTLTIGFAMNRPRPKLLQLVNGALLHDIGMMRIPEEIKVKKSGLSSTEMNKLKSHTVFSYQIISKELGYGDTIAQIALEHHERWDGDGYPQGKKKDDILMEARIVSIADAFEAMVSERPYRNSMIGYEAMKHIISDNSRKFDPEILRYFIHSMGIYPLGSIVMLNDSTVARVIKGNPEAPLRPEVITLIDSTGKEYPGDMGPVLNLLEIKNLFIVKAVDLNSLLLRNDTA</sequence>
<name>A0A5C1QHD0_9SPIO</name>
<dbReference type="Proteomes" id="UP000324209">
    <property type="component" value="Chromosome"/>
</dbReference>
<organism evidence="2 3">
    <name type="scientific">Oceanispirochaeta crateris</name>
    <dbReference type="NCBI Taxonomy" id="2518645"/>
    <lineage>
        <taxon>Bacteria</taxon>
        <taxon>Pseudomonadati</taxon>
        <taxon>Spirochaetota</taxon>
        <taxon>Spirochaetia</taxon>
        <taxon>Spirochaetales</taxon>
        <taxon>Spirochaetaceae</taxon>
        <taxon>Oceanispirochaeta</taxon>
    </lineage>
</organism>